<evidence type="ECO:0000256" key="1">
    <source>
        <dbReference type="SAM" id="Phobius"/>
    </source>
</evidence>
<name>A0AAD7KAK3_9AGAR</name>
<evidence type="ECO:0000313" key="2">
    <source>
        <dbReference type="EMBL" id="KAJ7781641.1"/>
    </source>
</evidence>
<dbReference type="EMBL" id="JARKIB010000004">
    <property type="protein sequence ID" value="KAJ7781641.1"/>
    <property type="molecule type" value="Genomic_DNA"/>
</dbReference>
<proteinExistence type="predicted"/>
<organism evidence="2 3">
    <name type="scientific">Mycena metata</name>
    <dbReference type="NCBI Taxonomy" id="1033252"/>
    <lineage>
        <taxon>Eukaryota</taxon>
        <taxon>Fungi</taxon>
        <taxon>Dikarya</taxon>
        <taxon>Basidiomycota</taxon>
        <taxon>Agaricomycotina</taxon>
        <taxon>Agaricomycetes</taxon>
        <taxon>Agaricomycetidae</taxon>
        <taxon>Agaricales</taxon>
        <taxon>Marasmiineae</taxon>
        <taxon>Mycenaceae</taxon>
        <taxon>Mycena</taxon>
    </lineage>
</organism>
<evidence type="ECO:0000313" key="3">
    <source>
        <dbReference type="Proteomes" id="UP001215598"/>
    </source>
</evidence>
<dbReference type="Proteomes" id="UP001215598">
    <property type="component" value="Unassembled WGS sequence"/>
</dbReference>
<protein>
    <submittedName>
        <fullName evidence="2">Uncharacterized protein</fullName>
    </submittedName>
</protein>
<keyword evidence="1" id="KW-0812">Transmembrane</keyword>
<feature type="transmembrane region" description="Helical" evidence="1">
    <location>
        <begin position="21"/>
        <end position="41"/>
    </location>
</feature>
<accession>A0AAD7KAK3</accession>
<keyword evidence="1" id="KW-0472">Membrane</keyword>
<comment type="caution">
    <text evidence="2">The sequence shown here is derived from an EMBL/GenBank/DDBJ whole genome shotgun (WGS) entry which is preliminary data.</text>
</comment>
<dbReference type="AlphaFoldDB" id="A0AAD7KAK3"/>
<sequence length="80" mass="8691">MSPTRFSSTSTSTQSLSYNELVISLHQLVFAISIFTLRTFLHPSGVTSPMAMARAASLPAFIHTPAISASVFFGADNLRW</sequence>
<feature type="transmembrane region" description="Helical" evidence="1">
    <location>
        <begin position="53"/>
        <end position="75"/>
    </location>
</feature>
<gene>
    <name evidence="2" type="ORF">B0H16DRAFT_628164</name>
</gene>
<keyword evidence="1" id="KW-1133">Transmembrane helix</keyword>
<reference evidence="2" key="1">
    <citation type="submission" date="2023-03" db="EMBL/GenBank/DDBJ databases">
        <title>Massive genome expansion in bonnet fungi (Mycena s.s.) driven by repeated elements and novel gene families across ecological guilds.</title>
        <authorList>
            <consortium name="Lawrence Berkeley National Laboratory"/>
            <person name="Harder C.B."/>
            <person name="Miyauchi S."/>
            <person name="Viragh M."/>
            <person name="Kuo A."/>
            <person name="Thoen E."/>
            <person name="Andreopoulos B."/>
            <person name="Lu D."/>
            <person name="Skrede I."/>
            <person name="Drula E."/>
            <person name="Henrissat B."/>
            <person name="Morin E."/>
            <person name="Kohler A."/>
            <person name="Barry K."/>
            <person name="LaButti K."/>
            <person name="Morin E."/>
            <person name="Salamov A."/>
            <person name="Lipzen A."/>
            <person name="Mereny Z."/>
            <person name="Hegedus B."/>
            <person name="Baldrian P."/>
            <person name="Stursova M."/>
            <person name="Weitz H."/>
            <person name="Taylor A."/>
            <person name="Grigoriev I.V."/>
            <person name="Nagy L.G."/>
            <person name="Martin F."/>
            <person name="Kauserud H."/>
        </authorList>
    </citation>
    <scope>NUCLEOTIDE SEQUENCE</scope>
    <source>
        <strain evidence="2">CBHHK182m</strain>
    </source>
</reference>
<keyword evidence="3" id="KW-1185">Reference proteome</keyword>